<protein>
    <recommendedName>
        <fullName evidence="3">HNH endonuclease</fullName>
    </recommendedName>
</protein>
<reference evidence="1" key="2">
    <citation type="submission" date="2021-09" db="EMBL/GenBank/DDBJ databases">
        <authorList>
            <person name="Gilroy R."/>
        </authorList>
    </citation>
    <scope>NUCLEOTIDE SEQUENCE</scope>
    <source>
        <strain evidence="1">CHK179-5677</strain>
    </source>
</reference>
<name>A0A921MJL1_9FIRM</name>
<comment type="caution">
    <text evidence="1">The sequence shown here is derived from an EMBL/GenBank/DDBJ whole genome shotgun (WGS) entry which is preliminary data.</text>
</comment>
<dbReference type="AlphaFoldDB" id="A0A921MJL1"/>
<sequence length="105" mass="11891">MKAFAKQFYRSKAWRACRAAYIAQRLRIDGGLCEECRDQQGYIVHHLVQLTPENIGNPAVTLNHSLLAYVCKDCHDRYEGHGLGRGKPMACAFDASGQPVDRRRL</sequence>
<dbReference type="EMBL" id="DYUC01000016">
    <property type="protein sequence ID" value="HJG85768.1"/>
    <property type="molecule type" value="Genomic_DNA"/>
</dbReference>
<reference evidence="1" key="1">
    <citation type="journal article" date="2021" name="PeerJ">
        <title>Extensive microbial diversity within the chicken gut microbiome revealed by metagenomics and culture.</title>
        <authorList>
            <person name="Gilroy R."/>
            <person name="Ravi A."/>
            <person name="Getino M."/>
            <person name="Pursley I."/>
            <person name="Horton D.L."/>
            <person name="Alikhan N.F."/>
            <person name="Baker D."/>
            <person name="Gharbi K."/>
            <person name="Hall N."/>
            <person name="Watson M."/>
            <person name="Adriaenssens E.M."/>
            <person name="Foster-Nyarko E."/>
            <person name="Jarju S."/>
            <person name="Secka A."/>
            <person name="Antonio M."/>
            <person name="Oren A."/>
            <person name="Chaudhuri R.R."/>
            <person name="La Ragione R."/>
            <person name="Hildebrand F."/>
            <person name="Pallen M.J."/>
        </authorList>
    </citation>
    <scope>NUCLEOTIDE SEQUENCE</scope>
    <source>
        <strain evidence="1">CHK179-5677</strain>
    </source>
</reference>
<accession>A0A921MJL1</accession>
<evidence type="ECO:0000313" key="2">
    <source>
        <dbReference type="Proteomes" id="UP000760668"/>
    </source>
</evidence>
<evidence type="ECO:0000313" key="1">
    <source>
        <dbReference type="EMBL" id="HJG85768.1"/>
    </source>
</evidence>
<dbReference type="RefSeq" id="WP_294548427.1">
    <property type="nucleotide sequence ID" value="NZ_DYUC01000016.1"/>
</dbReference>
<organism evidence="1 2">
    <name type="scientific">Pseudoflavonifractor capillosus</name>
    <dbReference type="NCBI Taxonomy" id="106588"/>
    <lineage>
        <taxon>Bacteria</taxon>
        <taxon>Bacillati</taxon>
        <taxon>Bacillota</taxon>
        <taxon>Clostridia</taxon>
        <taxon>Eubacteriales</taxon>
        <taxon>Oscillospiraceae</taxon>
        <taxon>Pseudoflavonifractor</taxon>
    </lineage>
</organism>
<evidence type="ECO:0008006" key="3">
    <source>
        <dbReference type="Google" id="ProtNLM"/>
    </source>
</evidence>
<proteinExistence type="predicted"/>
<dbReference type="Proteomes" id="UP000760668">
    <property type="component" value="Unassembled WGS sequence"/>
</dbReference>
<gene>
    <name evidence="1" type="ORF">K8V01_01865</name>
</gene>